<gene>
    <name evidence="1" type="ORF">GCM10008942_17750</name>
</gene>
<dbReference type="Proteomes" id="UP001499951">
    <property type="component" value="Unassembled WGS sequence"/>
</dbReference>
<evidence type="ECO:0000313" key="2">
    <source>
        <dbReference type="Proteomes" id="UP001499951"/>
    </source>
</evidence>
<organism evidence="1 2">
    <name type="scientific">Rhizomicrobium electricum</name>
    <dbReference type="NCBI Taxonomy" id="480070"/>
    <lineage>
        <taxon>Bacteria</taxon>
        <taxon>Pseudomonadati</taxon>
        <taxon>Pseudomonadota</taxon>
        <taxon>Alphaproteobacteria</taxon>
        <taxon>Micropepsales</taxon>
        <taxon>Micropepsaceae</taxon>
        <taxon>Rhizomicrobium</taxon>
    </lineage>
</organism>
<sequence>MLLIGLRYHAYTDGIAAEFERMGFAVTYHEVQPRSLQFQLVRRLWPSRYRRMLDRHHRAIIAAEQNRHYDFVVFIQAHQVSVENLQTLRHQHAGARFVLYNWDSIYTHDYRPVMHVFDRVFTFDKADASALGIGYLPLFCLRSLQAMRTVPPSEGAVYCIGNVATAPRYLAVRAFAAYCRANGIAFYTHMTCSVYAFYLLLRQGIFPRGVTFFPISGKRAHDMIARSVAVFDFANHRQSGYTMRLIENLCMDRKIITNNENVLQEAFYSPDRIHTYRDLDFSGVKTFLARGLEGGVDAIEAYHIQNFVRRLID</sequence>
<keyword evidence="2" id="KW-1185">Reference proteome</keyword>
<reference evidence="2" key="1">
    <citation type="journal article" date="2019" name="Int. J. Syst. Evol. Microbiol.">
        <title>The Global Catalogue of Microorganisms (GCM) 10K type strain sequencing project: providing services to taxonomists for standard genome sequencing and annotation.</title>
        <authorList>
            <consortium name="The Broad Institute Genomics Platform"/>
            <consortium name="The Broad Institute Genome Sequencing Center for Infectious Disease"/>
            <person name="Wu L."/>
            <person name="Ma J."/>
        </authorList>
    </citation>
    <scope>NUCLEOTIDE SEQUENCE [LARGE SCALE GENOMIC DNA]</scope>
    <source>
        <strain evidence="2">JCM 15089</strain>
    </source>
</reference>
<proteinExistence type="predicted"/>
<protein>
    <submittedName>
        <fullName evidence="1">Uncharacterized protein</fullName>
    </submittedName>
</protein>
<dbReference type="EMBL" id="BAAADD010000004">
    <property type="protein sequence ID" value="GAA0569505.1"/>
    <property type="molecule type" value="Genomic_DNA"/>
</dbReference>
<accession>A0ABP3PS30</accession>
<dbReference type="RefSeq" id="WP_166929630.1">
    <property type="nucleotide sequence ID" value="NZ_BAAADD010000004.1"/>
</dbReference>
<name>A0ABP3PS30_9PROT</name>
<comment type="caution">
    <text evidence="1">The sequence shown here is derived from an EMBL/GenBank/DDBJ whole genome shotgun (WGS) entry which is preliminary data.</text>
</comment>
<evidence type="ECO:0000313" key="1">
    <source>
        <dbReference type="EMBL" id="GAA0569505.1"/>
    </source>
</evidence>